<dbReference type="InterPro" id="IPR003400">
    <property type="entry name" value="ExbD"/>
</dbReference>
<proteinExistence type="inferred from homology"/>
<organism evidence="9 10">
    <name type="scientific">Candidatus Polarisedimenticola svalbardensis</name>
    <dbReference type="NCBI Taxonomy" id="2886004"/>
    <lineage>
        <taxon>Bacteria</taxon>
        <taxon>Pseudomonadati</taxon>
        <taxon>Acidobacteriota</taxon>
        <taxon>Candidatus Polarisedimenticolia</taxon>
        <taxon>Candidatus Polarisedimenticolales</taxon>
        <taxon>Candidatus Polarisedimenticolaceae</taxon>
        <taxon>Candidatus Polarisedimenticola</taxon>
    </lineage>
</organism>
<keyword evidence="5 8" id="KW-1133">Transmembrane helix</keyword>
<evidence type="ECO:0000256" key="7">
    <source>
        <dbReference type="RuleBase" id="RU003879"/>
    </source>
</evidence>
<dbReference type="EMBL" id="JACXWD010000027">
    <property type="protein sequence ID" value="MBD3868288.1"/>
    <property type="molecule type" value="Genomic_DNA"/>
</dbReference>
<evidence type="ECO:0000313" key="9">
    <source>
        <dbReference type="EMBL" id="MBD3868288.1"/>
    </source>
</evidence>
<comment type="caution">
    <text evidence="9">The sequence shown here is derived from an EMBL/GenBank/DDBJ whole genome shotgun (WGS) entry which is preliminary data.</text>
</comment>
<reference evidence="9 10" key="1">
    <citation type="submission" date="2020-08" db="EMBL/GenBank/DDBJ databases">
        <title>Acidobacteriota in marine sediments use diverse sulfur dissimilation pathways.</title>
        <authorList>
            <person name="Wasmund K."/>
        </authorList>
    </citation>
    <scope>NUCLEOTIDE SEQUENCE [LARGE SCALE GENOMIC DNA]</scope>
    <source>
        <strain evidence="9">MAG AM4</strain>
    </source>
</reference>
<sequence length="160" mass="18039">MARSHHYRRRQKEVPELDMTTFMNLMVVLVPFLLITAVFSRITIVELDLPSAQAATPMTPTFRVEVVVRDAGFEIMDGTRVIAAIPNVDDRYDLPKLSDYLVRIKGEYPEKDDASVLVEPDIEYDHLIQVMDTVRSVEISDGGQMIRADLFTAISIGDAP</sequence>
<dbReference type="AlphaFoldDB" id="A0A8J6Y0W7"/>
<evidence type="ECO:0000256" key="8">
    <source>
        <dbReference type="SAM" id="Phobius"/>
    </source>
</evidence>
<comment type="subcellular location">
    <subcellularLocation>
        <location evidence="1">Cell membrane</location>
        <topology evidence="1">Single-pass membrane protein</topology>
    </subcellularLocation>
    <subcellularLocation>
        <location evidence="7">Cell membrane</location>
        <topology evidence="7">Single-pass type II membrane protein</topology>
    </subcellularLocation>
</comment>
<keyword evidence="4 7" id="KW-0812">Transmembrane</keyword>
<gene>
    <name evidence="9" type="ORF">IFK94_09195</name>
</gene>
<name>A0A8J6Y0W7_9BACT</name>
<dbReference type="Proteomes" id="UP000648239">
    <property type="component" value="Unassembled WGS sequence"/>
</dbReference>
<feature type="transmembrane region" description="Helical" evidence="8">
    <location>
        <begin position="21"/>
        <end position="39"/>
    </location>
</feature>
<dbReference type="PANTHER" id="PTHR30558">
    <property type="entry name" value="EXBD MEMBRANE COMPONENT OF PMF-DRIVEN MACROMOLECULE IMPORT SYSTEM"/>
    <property type="match status" value="1"/>
</dbReference>
<evidence type="ECO:0000313" key="10">
    <source>
        <dbReference type="Proteomes" id="UP000648239"/>
    </source>
</evidence>
<keyword evidence="3" id="KW-1003">Cell membrane</keyword>
<dbReference type="GO" id="GO:0005886">
    <property type="term" value="C:plasma membrane"/>
    <property type="evidence" value="ECO:0007669"/>
    <property type="project" value="UniProtKB-SubCell"/>
</dbReference>
<evidence type="ECO:0000256" key="4">
    <source>
        <dbReference type="ARBA" id="ARBA00022692"/>
    </source>
</evidence>
<evidence type="ECO:0000256" key="5">
    <source>
        <dbReference type="ARBA" id="ARBA00022989"/>
    </source>
</evidence>
<accession>A0A8J6Y0W7</accession>
<keyword evidence="6 8" id="KW-0472">Membrane</keyword>
<evidence type="ECO:0000256" key="1">
    <source>
        <dbReference type="ARBA" id="ARBA00004162"/>
    </source>
</evidence>
<dbReference type="Pfam" id="PF02472">
    <property type="entry name" value="ExbD"/>
    <property type="match status" value="1"/>
</dbReference>
<dbReference type="GO" id="GO:0015031">
    <property type="term" value="P:protein transport"/>
    <property type="evidence" value="ECO:0007669"/>
    <property type="project" value="UniProtKB-KW"/>
</dbReference>
<keyword evidence="7" id="KW-0813">Transport</keyword>
<evidence type="ECO:0000256" key="2">
    <source>
        <dbReference type="ARBA" id="ARBA00005811"/>
    </source>
</evidence>
<keyword evidence="7" id="KW-0653">Protein transport</keyword>
<dbReference type="GO" id="GO:0022857">
    <property type="term" value="F:transmembrane transporter activity"/>
    <property type="evidence" value="ECO:0007669"/>
    <property type="project" value="InterPro"/>
</dbReference>
<evidence type="ECO:0000256" key="6">
    <source>
        <dbReference type="ARBA" id="ARBA00023136"/>
    </source>
</evidence>
<protein>
    <submittedName>
        <fullName evidence="9">Biopolymer transporter ExbD</fullName>
    </submittedName>
</protein>
<evidence type="ECO:0000256" key="3">
    <source>
        <dbReference type="ARBA" id="ARBA00022475"/>
    </source>
</evidence>
<comment type="similarity">
    <text evidence="2 7">Belongs to the ExbD/TolR family.</text>
</comment>